<dbReference type="InterPro" id="IPR029753">
    <property type="entry name" value="D-isomer_DH_CS"/>
</dbReference>
<dbReference type="PANTHER" id="PTHR43026">
    <property type="entry name" value="2-HYDROXYACID DEHYDROGENASE HOMOLOG 1-RELATED"/>
    <property type="match status" value="1"/>
</dbReference>
<reference evidence="8" key="1">
    <citation type="submission" date="2019-02" db="EMBL/GenBank/DDBJ databases">
        <title>Draft genome sequence of Enterococcus sp. Gos25-1.</title>
        <authorList>
            <person name="Tanaka N."/>
            <person name="Shiwa Y."/>
            <person name="Fujita N."/>
        </authorList>
    </citation>
    <scope>NUCLEOTIDE SEQUENCE [LARGE SCALE GENOMIC DNA]</scope>
    <source>
        <strain evidence="8">Gos25-1</strain>
    </source>
</reference>
<dbReference type="GO" id="GO:0008720">
    <property type="term" value="F:D-lactate dehydrogenase (NAD+) activity"/>
    <property type="evidence" value="ECO:0007669"/>
    <property type="project" value="TreeGrafter"/>
</dbReference>
<evidence type="ECO:0000256" key="4">
    <source>
        <dbReference type="RuleBase" id="RU003719"/>
    </source>
</evidence>
<dbReference type="InterPro" id="IPR006140">
    <property type="entry name" value="D-isomer_DH_NAD-bd"/>
</dbReference>
<dbReference type="SUPFAM" id="SSF52283">
    <property type="entry name" value="Formate/glycerate dehydrogenase catalytic domain-like"/>
    <property type="match status" value="1"/>
</dbReference>
<evidence type="ECO:0000313" key="8">
    <source>
        <dbReference type="Proteomes" id="UP000290567"/>
    </source>
</evidence>
<dbReference type="Proteomes" id="UP000290567">
    <property type="component" value="Unassembled WGS sequence"/>
</dbReference>
<dbReference type="Pfam" id="PF00389">
    <property type="entry name" value="2-Hacid_dh"/>
    <property type="match status" value="1"/>
</dbReference>
<feature type="domain" description="D-isomer specific 2-hydroxyacid dehydrogenase catalytic" evidence="5">
    <location>
        <begin position="7"/>
        <end position="324"/>
    </location>
</feature>
<keyword evidence="3" id="KW-0520">NAD</keyword>
<feature type="domain" description="D-isomer specific 2-hydroxyacid dehydrogenase NAD-binding" evidence="6">
    <location>
        <begin position="113"/>
        <end position="293"/>
    </location>
</feature>
<comment type="similarity">
    <text evidence="1 4">Belongs to the D-isomer specific 2-hydroxyacid dehydrogenase family.</text>
</comment>
<evidence type="ECO:0000259" key="6">
    <source>
        <dbReference type="Pfam" id="PF02826"/>
    </source>
</evidence>
<dbReference type="SUPFAM" id="SSF51735">
    <property type="entry name" value="NAD(P)-binding Rossmann-fold domains"/>
    <property type="match status" value="1"/>
</dbReference>
<dbReference type="PROSITE" id="PS00671">
    <property type="entry name" value="D_2_HYDROXYACID_DH_3"/>
    <property type="match status" value="1"/>
</dbReference>
<dbReference type="PANTHER" id="PTHR43026:SF1">
    <property type="entry name" value="2-HYDROXYACID DEHYDROGENASE HOMOLOG 1-RELATED"/>
    <property type="match status" value="1"/>
</dbReference>
<dbReference type="InterPro" id="IPR029752">
    <property type="entry name" value="D-isomer_DH_CS1"/>
</dbReference>
<evidence type="ECO:0000256" key="3">
    <source>
        <dbReference type="ARBA" id="ARBA00023027"/>
    </source>
</evidence>
<evidence type="ECO:0000313" key="7">
    <source>
        <dbReference type="EMBL" id="GCF94062.1"/>
    </source>
</evidence>
<keyword evidence="8" id="KW-1185">Reference proteome</keyword>
<dbReference type="EMBL" id="BJCC01000015">
    <property type="protein sequence ID" value="GCF94062.1"/>
    <property type="molecule type" value="Genomic_DNA"/>
</dbReference>
<dbReference type="GO" id="GO:0051287">
    <property type="term" value="F:NAD binding"/>
    <property type="evidence" value="ECO:0007669"/>
    <property type="project" value="InterPro"/>
</dbReference>
<dbReference type="PROSITE" id="PS00065">
    <property type="entry name" value="D_2_HYDROXYACID_DH_1"/>
    <property type="match status" value="1"/>
</dbReference>
<accession>A0A4P5PEK3</accession>
<evidence type="ECO:0000256" key="2">
    <source>
        <dbReference type="ARBA" id="ARBA00023002"/>
    </source>
</evidence>
<protein>
    <submittedName>
        <fullName evidence="7">Lactate dehydrogenase</fullName>
    </submittedName>
</protein>
<dbReference type="Pfam" id="PF02826">
    <property type="entry name" value="2-Hacid_dh_C"/>
    <property type="match status" value="1"/>
</dbReference>
<evidence type="ECO:0000256" key="1">
    <source>
        <dbReference type="ARBA" id="ARBA00005854"/>
    </source>
</evidence>
<comment type="caution">
    <text evidence="7">The sequence shown here is derived from an EMBL/GenBank/DDBJ whole genome shotgun (WGS) entry which is preliminary data.</text>
</comment>
<name>A0A4P5PEK3_9ENTE</name>
<gene>
    <name evidence="7" type="ORF">NRIC_19530</name>
</gene>
<dbReference type="AlphaFoldDB" id="A0A4P5PEK3"/>
<dbReference type="Gene3D" id="3.40.50.720">
    <property type="entry name" value="NAD(P)-binding Rossmann-like Domain"/>
    <property type="match status" value="2"/>
</dbReference>
<evidence type="ECO:0000259" key="5">
    <source>
        <dbReference type="Pfam" id="PF00389"/>
    </source>
</evidence>
<keyword evidence="2 4" id="KW-0560">Oxidoreductase</keyword>
<dbReference type="InterPro" id="IPR036291">
    <property type="entry name" value="NAD(P)-bd_dom_sf"/>
</dbReference>
<proteinExistence type="inferred from homology"/>
<dbReference type="RefSeq" id="WP_146622506.1">
    <property type="nucleotide sequence ID" value="NZ_BJCC01000015.1"/>
</dbReference>
<dbReference type="OrthoDB" id="9805416at2"/>
<sequence>MKLIFYGVTDVEIPFIHAWSTRTKVPVTIVRDALNRENVEMARQHDGICLYPSQEMRESPFLYRRLAEYGMKHLSIKSTGVDGVNFEWAGKYGLAVTNVPSYSPTSVGHFAVMSVLMLLRNIPDYLHSSKLTQNRQKRIGKELSEVTVGVLGTGRIGSVVAQSLKALGATVIACSRKPHSQLAAAIDYVSFEEMMEKSDIISIHIPLMKESEYLFSADAFAKMKKGAMLVNTARGKIIDTEALISALEAGDISGAALDTLEDEENYFAVGYDQNPFYQRLKTFETVIMTPHIAYYTDQAVKEITETVLDNAVEMAMGNISENLVVV</sequence>
<dbReference type="InterPro" id="IPR058205">
    <property type="entry name" value="D-LDH-like"/>
</dbReference>
<dbReference type="InterPro" id="IPR006139">
    <property type="entry name" value="D-isomer_2_OHA_DH_cat_dom"/>
</dbReference>
<organism evidence="7 8">
    <name type="scientific">Enterococcus florum</name>
    <dbReference type="NCBI Taxonomy" id="2480627"/>
    <lineage>
        <taxon>Bacteria</taxon>
        <taxon>Bacillati</taxon>
        <taxon>Bacillota</taxon>
        <taxon>Bacilli</taxon>
        <taxon>Lactobacillales</taxon>
        <taxon>Enterococcaceae</taxon>
        <taxon>Enterococcus</taxon>
    </lineage>
</organism>